<accession>A0ABX1SUY5</accession>
<dbReference type="Proteomes" id="UP000553756">
    <property type="component" value="Unassembled WGS sequence"/>
</dbReference>
<protein>
    <recommendedName>
        <fullName evidence="5">DUF4190 domain-containing protein</fullName>
    </recommendedName>
</protein>
<evidence type="ECO:0000256" key="2">
    <source>
        <dbReference type="SAM" id="Phobius"/>
    </source>
</evidence>
<sequence length="219" mass="23659">MMDDAQRDGSPQQQPEYGQFKQPEYGAMAGQYPGYDPYLYGKSEGEETDATNAQQSAWNAPNAQPAVNGQSGLNGQVPIPNGQPVNGQPVNGQPNNPYPNGPWQQQGQLQPINLDDPNQNPLYGRWDPYAIVAFVCSVAFSLPLLPALIGGLAIWRTKTFHMKGRGLAIAAVIINILTTILQIWMWVNGISVFDLYSQLYSSMYGSGSGSSGNSGTFSA</sequence>
<feature type="compositionally biased region" description="Polar residues" evidence="1">
    <location>
        <begin position="50"/>
        <end position="74"/>
    </location>
</feature>
<dbReference type="RefSeq" id="WP_172143971.1">
    <property type="nucleotide sequence ID" value="NZ_JAAIIJ010000003.1"/>
</dbReference>
<gene>
    <name evidence="3" type="ORF">G1C94_0259</name>
</gene>
<keyword evidence="2" id="KW-0472">Membrane</keyword>
<dbReference type="EMBL" id="JAAIIJ010000003">
    <property type="protein sequence ID" value="NMN01638.1"/>
    <property type="molecule type" value="Genomic_DNA"/>
</dbReference>
<organism evidence="3 4">
    <name type="scientific">Bifidobacterium panos</name>
    <dbReference type="NCBI Taxonomy" id="2675321"/>
    <lineage>
        <taxon>Bacteria</taxon>
        <taxon>Bacillati</taxon>
        <taxon>Actinomycetota</taxon>
        <taxon>Actinomycetes</taxon>
        <taxon>Bifidobacteriales</taxon>
        <taxon>Bifidobacteriaceae</taxon>
        <taxon>Bifidobacterium</taxon>
    </lineage>
</organism>
<keyword evidence="4" id="KW-1185">Reference proteome</keyword>
<comment type="caution">
    <text evidence="3">The sequence shown here is derived from an EMBL/GenBank/DDBJ whole genome shotgun (WGS) entry which is preliminary data.</text>
</comment>
<feature type="transmembrane region" description="Helical" evidence="2">
    <location>
        <begin position="167"/>
        <end position="187"/>
    </location>
</feature>
<feature type="region of interest" description="Disordered" evidence="1">
    <location>
        <begin position="1"/>
        <end position="116"/>
    </location>
</feature>
<proteinExistence type="predicted"/>
<reference evidence="3 4" key="1">
    <citation type="submission" date="2020-02" db="EMBL/GenBank/DDBJ databases">
        <title>Characterization of phylogenetic diversity of novel bifidobacterial species isolated in Czech ZOOs.</title>
        <authorList>
            <person name="Lugli G.A."/>
            <person name="Vera N.B."/>
            <person name="Ventura M."/>
        </authorList>
    </citation>
    <scope>NUCLEOTIDE SEQUENCE [LARGE SCALE GENOMIC DNA]</scope>
    <source>
        <strain evidence="3 4">DSM 109963</strain>
    </source>
</reference>
<feature type="transmembrane region" description="Helical" evidence="2">
    <location>
        <begin position="129"/>
        <end position="155"/>
    </location>
</feature>
<evidence type="ECO:0000313" key="4">
    <source>
        <dbReference type="Proteomes" id="UP000553756"/>
    </source>
</evidence>
<evidence type="ECO:0000256" key="1">
    <source>
        <dbReference type="SAM" id="MobiDB-lite"/>
    </source>
</evidence>
<evidence type="ECO:0000313" key="3">
    <source>
        <dbReference type="EMBL" id="NMN01638.1"/>
    </source>
</evidence>
<name>A0ABX1SUY5_9BIFI</name>
<feature type="compositionally biased region" description="Low complexity" evidence="1">
    <location>
        <begin position="80"/>
        <end position="95"/>
    </location>
</feature>
<keyword evidence="2" id="KW-1133">Transmembrane helix</keyword>
<keyword evidence="2" id="KW-0812">Transmembrane</keyword>
<evidence type="ECO:0008006" key="5">
    <source>
        <dbReference type="Google" id="ProtNLM"/>
    </source>
</evidence>